<evidence type="ECO:0000259" key="1">
    <source>
        <dbReference type="SMART" id="SM00829"/>
    </source>
</evidence>
<gene>
    <name evidence="2" type="ORF">BJ969_005057</name>
</gene>
<dbReference type="InterPro" id="IPR011032">
    <property type="entry name" value="GroES-like_sf"/>
</dbReference>
<dbReference type="InterPro" id="IPR013154">
    <property type="entry name" value="ADH-like_N"/>
</dbReference>
<keyword evidence="3" id="KW-1185">Reference proteome</keyword>
<dbReference type="SMART" id="SM00829">
    <property type="entry name" value="PKS_ER"/>
    <property type="match status" value="1"/>
</dbReference>
<dbReference type="Pfam" id="PF08240">
    <property type="entry name" value="ADH_N"/>
    <property type="match status" value="1"/>
</dbReference>
<evidence type="ECO:0000313" key="2">
    <source>
        <dbReference type="EMBL" id="MBB5071969.1"/>
    </source>
</evidence>
<dbReference type="SUPFAM" id="SSF50129">
    <property type="entry name" value="GroES-like"/>
    <property type="match status" value="1"/>
</dbReference>
<dbReference type="Gene3D" id="3.90.180.10">
    <property type="entry name" value="Medium-chain alcohol dehydrogenases, catalytic domain"/>
    <property type="match status" value="1"/>
</dbReference>
<dbReference type="Proteomes" id="UP000580474">
    <property type="component" value="Unassembled WGS sequence"/>
</dbReference>
<accession>A0A840NRS2</accession>
<comment type="caution">
    <text evidence="2">The sequence shown here is derived from an EMBL/GenBank/DDBJ whole genome shotgun (WGS) entry which is preliminary data.</text>
</comment>
<name>A0A840NRS2_9PSEU</name>
<dbReference type="EMBL" id="JACHIV010000001">
    <property type="protein sequence ID" value="MBB5071969.1"/>
    <property type="molecule type" value="Genomic_DNA"/>
</dbReference>
<dbReference type="RefSeq" id="WP_184482938.1">
    <property type="nucleotide sequence ID" value="NZ_JACHIV010000001.1"/>
</dbReference>
<dbReference type="SUPFAM" id="SSF51735">
    <property type="entry name" value="NAD(P)-binding Rossmann-fold domains"/>
    <property type="match status" value="1"/>
</dbReference>
<dbReference type="PANTHER" id="PTHR43677">
    <property type="entry name" value="SHORT-CHAIN DEHYDROGENASE/REDUCTASE"/>
    <property type="match status" value="1"/>
</dbReference>
<evidence type="ECO:0000313" key="3">
    <source>
        <dbReference type="Proteomes" id="UP000580474"/>
    </source>
</evidence>
<dbReference type="GO" id="GO:0003960">
    <property type="term" value="F:quinone reductase (NADPH) activity"/>
    <property type="evidence" value="ECO:0007669"/>
    <property type="project" value="UniProtKB-EC"/>
</dbReference>
<dbReference type="InterPro" id="IPR051397">
    <property type="entry name" value="Zn-ADH-like_protein"/>
</dbReference>
<sequence length="345" mass="36551">METATITGRELVLTGLGDPQDVLTSRETAHSAPAAGRVLVRVEATGLSFAEVQMLGGRYPMQPAFPFVPGYDLVGEVIATGPGVTTCLPGQRVAALTRTGAWADHVEIAADPAVVVPGEVPADEAVALVTNGVTAWQLLHRSARVPRGATVLVHGAGGGVGSTLLQLCRLAGVRAIGTASGHRHEALRELGADLVDHRTEDVGRRVRELAPAGVDAVFDPLGPDSLARSWELLAPGGRLLNYGSASTLDDDTTWWKPYADVTRLIARWEALRLLGRTGGRRARMYYVRTGRRYRDDLSRLLALLADGALHPLISHRIPLADAADALALHRSGAATGKIVLLPQQG</sequence>
<dbReference type="PANTHER" id="PTHR43677:SF4">
    <property type="entry name" value="QUINONE OXIDOREDUCTASE-LIKE PROTEIN 2"/>
    <property type="match status" value="1"/>
</dbReference>
<proteinExistence type="predicted"/>
<dbReference type="EC" id="1.6.5.5" evidence="2"/>
<feature type="domain" description="Enoyl reductase (ER)" evidence="1">
    <location>
        <begin position="17"/>
        <end position="340"/>
    </location>
</feature>
<dbReference type="InterPro" id="IPR036291">
    <property type="entry name" value="NAD(P)-bd_dom_sf"/>
</dbReference>
<keyword evidence="2" id="KW-0560">Oxidoreductase</keyword>
<dbReference type="AlphaFoldDB" id="A0A840NRS2"/>
<dbReference type="InterPro" id="IPR020843">
    <property type="entry name" value="ER"/>
</dbReference>
<reference evidence="2 3" key="1">
    <citation type="submission" date="2020-08" db="EMBL/GenBank/DDBJ databases">
        <title>Sequencing the genomes of 1000 actinobacteria strains.</title>
        <authorList>
            <person name="Klenk H.-P."/>
        </authorList>
    </citation>
    <scope>NUCLEOTIDE SEQUENCE [LARGE SCALE GENOMIC DNA]</scope>
    <source>
        <strain evidence="2 3">DSM 45582</strain>
    </source>
</reference>
<protein>
    <submittedName>
        <fullName evidence="2">NADPH2:quinone reductase</fullName>
        <ecNumber evidence="2">1.6.5.5</ecNumber>
    </submittedName>
</protein>
<dbReference type="Pfam" id="PF13602">
    <property type="entry name" value="ADH_zinc_N_2"/>
    <property type="match status" value="1"/>
</dbReference>
<dbReference type="Gene3D" id="3.40.50.720">
    <property type="entry name" value="NAD(P)-binding Rossmann-like Domain"/>
    <property type="match status" value="1"/>
</dbReference>
<organism evidence="2 3">
    <name type="scientific">Saccharopolyspora gloriosae</name>
    <dbReference type="NCBI Taxonomy" id="455344"/>
    <lineage>
        <taxon>Bacteria</taxon>
        <taxon>Bacillati</taxon>
        <taxon>Actinomycetota</taxon>
        <taxon>Actinomycetes</taxon>
        <taxon>Pseudonocardiales</taxon>
        <taxon>Pseudonocardiaceae</taxon>
        <taxon>Saccharopolyspora</taxon>
    </lineage>
</organism>